<accession>A0A1X4G5T0</accession>
<dbReference type="PANTHER" id="PTHR43798">
    <property type="entry name" value="MONOACYLGLYCEROL LIPASE"/>
    <property type="match status" value="1"/>
</dbReference>
<dbReference type="AlphaFoldDB" id="A0A1X4G5T0"/>
<evidence type="ECO:0000259" key="1">
    <source>
        <dbReference type="Pfam" id="PF00561"/>
    </source>
</evidence>
<gene>
    <name evidence="2" type="ORF">B7O87_09900</name>
</gene>
<dbReference type="SUPFAM" id="SSF53474">
    <property type="entry name" value="alpha/beta-Hydrolases"/>
    <property type="match status" value="1"/>
</dbReference>
<dbReference type="InterPro" id="IPR050266">
    <property type="entry name" value="AB_hydrolase_sf"/>
</dbReference>
<sequence>MPYTTLFRKSRIKLPQGLLFWHEIGEGIPIILLHGPWNDSSQWTQVMSLIADKFHCFAPDLLGFGTSANPTVHHSVSLQVECLNEFVKALKLERFYLVGDSLGAWIATSYALQYPDHIISLLLLEPEGIKTDKLELTCSSMRRLANTPSLLFTVFDWLNKRSNLIIRALGWQNKINKYLELHRKFSDHPTGCQLLFNRQFREIDKELLDYNLVNLELPCLILQGGQDRRENLERSKAFSSMISQSQLKIITHGKNNLPQTCTAVVAQYILDFFKV</sequence>
<dbReference type="Proteomes" id="UP000192997">
    <property type="component" value="Unassembled WGS sequence"/>
</dbReference>
<comment type="caution">
    <text evidence="2">The sequence shown here is derived from an EMBL/GenBank/DDBJ whole genome shotgun (WGS) entry which is preliminary data.</text>
</comment>
<dbReference type="EMBL" id="NBYN01000051">
    <property type="protein sequence ID" value="OSO89996.1"/>
    <property type="molecule type" value="Genomic_DNA"/>
</dbReference>
<dbReference type="InterPro" id="IPR029058">
    <property type="entry name" value="AB_hydrolase_fold"/>
</dbReference>
<dbReference type="RefSeq" id="WP_009342399.1">
    <property type="nucleotide sequence ID" value="NZ_NBYN01000051.1"/>
</dbReference>
<dbReference type="Gene3D" id="3.40.50.1820">
    <property type="entry name" value="alpha/beta hydrolase"/>
    <property type="match status" value="1"/>
</dbReference>
<dbReference type="PRINTS" id="PR00111">
    <property type="entry name" value="ABHYDROLASE"/>
</dbReference>
<evidence type="ECO:0000313" key="3">
    <source>
        <dbReference type="Proteomes" id="UP000192997"/>
    </source>
</evidence>
<dbReference type="Pfam" id="PF00561">
    <property type="entry name" value="Abhydrolase_1"/>
    <property type="match status" value="1"/>
</dbReference>
<organism evidence="2 3">
    <name type="scientific">Cylindrospermopsis raciborskii CENA303</name>
    <dbReference type="NCBI Taxonomy" id="1170769"/>
    <lineage>
        <taxon>Bacteria</taxon>
        <taxon>Bacillati</taxon>
        <taxon>Cyanobacteriota</taxon>
        <taxon>Cyanophyceae</taxon>
        <taxon>Nostocales</taxon>
        <taxon>Aphanizomenonaceae</taxon>
        <taxon>Cylindrospermopsis</taxon>
    </lineage>
</organism>
<proteinExistence type="predicted"/>
<evidence type="ECO:0000313" key="2">
    <source>
        <dbReference type="EMBL" id="OSO89996.1"/>
    </source>
</evidence>
<protein>
    <submittedName>
        <fullName evidence="2">Alpha/beta hydrolase</fullName>
    </submittedName>
</protein>
<reference evidence="3" key="1">
    <citation type="submission" date="2017-04" db="EMBL/GenBank/DDBJ databases">
        <authorList>
            <person name="Abreu V.A."/>
            <person name="Popin R.V."/>
            <person name="Rigonato J."/>
            <person name="Andreote A.P."/>
            <person name="Schaker P.C."/>
            <person name="Hoff-Risseti C."/>
            <person name="Alvarenga D.O."/>
            <person name="Varani A.M."/>
            <person name="Fiore M.F."/>
        </authorList>
    </citation>
    <scope>NUCLEOTIDE SEQUENCE [LARGE SCALE GENOMIC DNA]</scope>
    <source>
        <strain evidence="3">CENA303</strain>
    </source>
</reference>
<dbReference type="GO" id="GO:0016787">
    <property type="term" value="F:hydrolase activity"/>
    <property type="evidence" value="ECO:0007669"/>
    <property type="project" value="UniProtKB-KW"/>
</dbReference>
<keyword evidence="2" id="KW-0378">Hydrolase</keyword>
<feature type="domain" description="AB hydrolase-1" evidence="1">
    <location>
        <begin position="29"/>
        <end position="133"/>
    </location>
</feature>
<dbReference type="InterPro" id="IPR000073">
    <property type="entry name" value="AB_hydrolase_1"/>
</dbReference>
<name>A0A1X4G5T0_9CYAN</name>